<name>A0ABW8C870_9ACTN</name>
<organism evidence="3 4">
    <name type="scientific">Streptomyces fildesensis</name>
    <dbReference type="NCBI Taxonomy" id="375757"/>
    <lineage>
        <taxon>Bacteria</taxon>
        <taxon>Bacillati</taxon>
        <taxon>Actinomycetota</taxon>
        <taxon>Actinomycetes</taxon>
        <taxon>Kitasatosporales</taxon>
        <taxon>Streptomycetaceae</taxon>
        <taxon>Streptomyces</taxon>
    </lineage>
</organism>
<protein>
    <recommendedName>
        <fullName evidence="5">DUF3040 domain-containing protein</fullName>
    </recommendedName>
</protein>
<comment type="caution">
    <text evidence="3">The sequence shown here is derived from an EMBL/GenBank/DDBJ whole genome shotgun (WGS) entry which is preliminary data.</text>
</comment>
<keyword evidence="4" id="KW-1185">Reference proteome</keyword>
<keyword evidence="2" id="KW-0472">Membrane</keyword>
<feature type="region of interest" description="Disordered" evidence="1">
    <location>
        <begin position="104"/>
        <end position="130"/>
    </location>
</feature>
<reference evidence="3 4" key="1">
    <citation type="submission" date="2024-10" db="EMBL/GenBank/DDBJ databases">
        <title>The Natural Products Discovery Center: Release of the First 8490 Sequenced Strains for Exploring Actinobacteria Biosynthetic Diversity.</title>
        <authorList>
            <person name="Kalkreuter E."/>
            <person name="Kautsar S.A."/>
            <person name="Yang D."/>
            <person name="Bader C.D."/>
            <person name="Teijaro C.N."/>
            <person name="Fluegel L."/>
            <person name="Davis C.M."/>
            <person name="Simpson J.R."/>
            <person name="Lauterbach L."/>
            <person name="Steele A.D."/>
            <person name="Gui C."/>
            <person name="Meng S."/>
            <person name="Li G."/>
            <person name="Viehrig K."/>
            <person name="Ye F."/>
            <person name="Su P."/>
            <person name="Kiefer A.F."/>
            <person name="Nichols A."/>
            <person name="Cepeda A.J."/>
            <person name="Yan W."/>
            <person name="Fan B."/>
            <person name="Jiang Y."/>
            <person name="Adhikari A."/>
            <person name="Zheng C.-J."/>
            <person name="Schuster L."/>
            <person name="Cowan T.M."/>
            <person name="Smanski M.J."/>
            <person name="Chevrette M.G."/>
            <person name="De Carvalho L.P.S."/>
            <person name="Shen B."/>
        </authorList>
    </citation>
    <scope>NUCLEOTIDE SEQUENCE [LARGE SCALE GENOMIC DNA]</scope>
    <source>
        <strain evidence="3 4">NPDC053399</strain>
    </source>
</reference>
<feature type="compositionally biased region" description="Basic residues" evidence="1">
    <location>
        <begin position="104"/>
        <end position="114"/>
    </location>
</feature>
<keyword evidence="2" id="KW-1133">Transmembrane helix</keyword>
<evidence type="ECO:0000313" key="4">
    <source>
        <dbReference type="Proteomes" id="UP001614394"/>
    </source>
</evidence>
<dbReference type="RefSeq" id="WP_399649222.1">
    <property type="nucleotide sequence ID" value="NZ_JBITYG010000004.1"/>
</dbReference>
<proteinExistence type="predicted"/>
<gene>
    <name evidence="3" type="ORF">ACIGXA_16265</name>
</gene>
<sequence>MGAVELTDEERRILSSMEVNFRREGRFLRRLASWTAPAYRRVRRPPVRWLVALLGGLAAGSLVLLIEAVRADAPTLIYTFVGTWTVTLIGLGALTRRATTVAVHRPHWHRKHRTHQPDRASRSAPRHDAP</sequence>
<feature type="compositionally biased region" description="Basic and acidic residues" evidence="1">
    <location>
        <begin position="115"/>
        <end position="130"/>
    </location>
</feature>
<feature type="transmembrane region" description="Helical" evidence="2">
    <location>
        <begin position="75"/>
        <end position="95"/>
    </location>
</feature>
<dbReference type="Proteomes" id="UP001614394">
    <property type="component" value="Unassembled WGS sequence"/>
</dbReference>
<accession>A0ABW8C870</accession>
<keyword evidence="2" id="KW-0812">Transmembrane</keyword>
<evidence type="ECO:0000256" key="2">
    <source>
        <dbReference type="SAM" id="Phobius"/>
    </source>
</evidence>
<evidence type="ECO:0008006" key="5">
    <source>
        <dbReference type="Google" id="ProtNLM"/>
    </source>
</evidence>
<dbReference type="EMBL" id="JBITYG010000004">
    <property type="protein sequence ID" value="MFI9102072.1"/>
    <property type="molecule type" value="Genomic_DNA"/>
</dbReference>
<evidence type="ECO:0000313" key="3">
    <source>
        <dbReference type="EMBL" id="MFI9102072.1"/>
    </source>
</evidence>
<evidence type="ECO:0000256" key="1">
    <source>
        <dbReference type="SAM" id="MobiDB-lite"/>
    </source>
</evidence>
<feature type="transmembrane region" description="Helical" evidence="2">
    <location>
        <begin position="49"/>
        <end position="69"/>
    </location>
</feature>